<sequence length="61" mass="6922">MKKEFEPKKIPDNPLTENPYDYKKTKKQSLPKEDTHPGAGLRQLNGRADEINAKALLGEND</sequence>
<dbReference type="Proteomes" id="UP000297597">
    <property type="component" value="Unassembled WGS sequence"/>
</dbReference>
<dbReference type="RefSeq" id="WP_134212043.1">
    <property type="nucleotide sequence ID" value="NZ_QFFZ01000001.1"/>
</dbReference>
<name>A0A4Y7RY20_9FIRM</name>
<dbReference type="AlphaFoldDB" id="A0A4Y7RY20"/>
<protein>
    <submittedName>
        <fullName evidence="2">Uncharacterized protein</fullName>
    </submittedName>
</protein>
<comment type="caution">
    <text evidence="2">The sequence shown here is derived from an EMBL/GenBank/DDBJ whole genome shotgun (WGS) entry which is preliminary data.</text>
</comment>
<dbReference type="EMBL" id="QFFZ01000001">
    <property type="protein sequence ID" value="TEB13733.1"/>
    <property type="molecule type" value="Genomic_DNA"/>
</dbReference>
<accession>A0A4Y7RY20</accession>
<organism evidence="2 3">
    <name type="scientific">Pelotomaculum propionicicum</name>
    <dbReference type="NCBI Taxonomy" id="258475"/>
    <lineage>
        <taxon>Bacteria</taxon>
        <taxon>Bacillati</taxon>
        <taxon>Bacillota</taxon>
        <taxon>Clostridia</taxon>
        <taxon>Eubacteriales</taxon>
        <taxon>Desulfotomaculaceae</taxon>
        <taxon>Pelotomaculum</taxon>
    </lineage>
</organism>
<feature type="region of interest" description="Disordered" evidence="1">
    <location>
        <begin position="1"/>
        <end position="47"/>
    </location>
</feature>
<reference evidence="2 3" key="1">
    <citation type="journal article" date="2018" name="Environ. Microbiol.">
        <title>Novel energy conservation strategies and behaviour of Pelotomaculum schinkii driving syntrophic propionate catabolism.</title>
        <authorList>
            <person name="Hidalgo-Ahumada C.A.P."/>
            <person name="Nobu M.K."/>
            <person name="Narihiro T."/>
            <person name="Tamaki H."/>
            <person name="Liu W.T."/>
            <person name="Kamagata Y."/>
            <person name="Stams A.J.M."/>
            <person name="Imachi H."/>
            <person name="Sousa D.Z."/>
        </authorList>
    </citation>
    <scope>NUCLEOTIDE SEQUENCE [LARGE SCALE GENOMIC DNA]</scope>
    <source>
        <strain evidence="2 3">MGP</strain>
    </source>
</reference>
<gene>
    <name evidence="2" type="ORF">Pmgp_00140</name>
</gene>
<evidence type="ECO:0000313" key="3">
    <source>
        <dbReference type="Proteomes" id="UP000297597"/>
    </source>
</evidence>
<evidence type="ECO:0000313" key="2">
    <source>
        <dbReference type="EMBL" id="TEB13733.1"/>
    </source>
</evidence>
<keyword evidence="3" id="KW-1185">Reference proteome</keyword>
<feature type="compositionally biased region" description="Basic and acidic residues" evidence="1">
    <location>
        <begin position="1"/>
        <end position="11"/>
    </location>
</feature>
<proteinExistence type="predicted"/>
<evidence type="ECO:0000256" key="1">
    <source>
        <dbReference type="SAM" id="MobiDB-lite"/>
    </source>
</evidence>